<comment type="caution">
    <text evidence="2">The sequence shown here is derived from an EMBL/GenBank/DDBJ whole genome shotgun (WGS) entry which is preliminary data.</text>
</comment>
<feature type="compositionally biased region" description="Basic and acidic residues" evidence="1">
    <location>
        <begin position="430"/>
        <end position="448"/>
    </location>
</feature>
<evidence type="ECO:0000313" key="2">
    <source>
        <dbReference type="EMBL" id="KAK2610046.1"/>
    </source>
</evidence>
<dbReference type="AlphaFoldDB" id="A0AAD9W7Q8"/>
<gene>
    <name evidence="2" type="ORF">N8I77_003505</name>
</gene>
<feature type="compositionally biased region" description="Polar residues" evidence="1">
    <location>
        <begin position="19"/>
        <end position="31"/>
    </location>
</feature>
<feature type="region of interest" description="Disordered" evidence="1">
    <location>
        <begin position="221"/>
        <end position="322"/>
    </location>
</feature>
<reference evidence="2" key="1">
    <citation type="submission" date="2023-06" db="EMBL/GenBank/DDBJ databases">
        <authorList>
            <person name="Noh H."/>
        </authorList>
    </citation>
    <scope>NUCLEOTIDE SEQUENCE</scope>
    <source>
        <strain evidence="2">DUCC20226</strain>
    </source>
</reference>
<dbReference type="EMBL" id="JAUJFL010000002">
    <property type="protein sequence ID" value="KAK2610046.1"/>
    <property type="molecule type" value="Genomic_DNA"/>
</dbReference>
<protein>
    <submittedName>
        <fullName evidence="2">Uncharacterized protein</fullName>
    </submittedName>
</protein>
<feature type="compositionally biased region" description="Acidic residues" evidence="1">
    <location>
        <begin position="301"/>
        <end position="311"/>
    </location>
</feature>
<name>A0AAD9W7Q8_PHOAM</name>
<feature type="region of interest" description="Disordered" evidence="1">
    <location>
        <begin position="402"/>
        <end position="509"/>
    </location>
</feature>
<feature type="region of interest" description="Disordered" evidence="1">
    <location>
        <begin position="523"/>
        <end position="547"/>
    </location>
</feature>
<sequence length="565" mass="62246">MSNSTSPPPPQHQPLDMKPSTTSSIQDTTPKSPLPPAVPCPWLWRCHSCYTIYRLAVTRRCLDCDHTFCLGEAIAPATMGRKRKRNRGGPCKAEFDYTGWKIRGAWRRTVLLNGAASASHDDAREDWGDEHAAAAEDDGEELAGFEAKRDALFLRRRHDCWVHCDFPSECHHALFRAQQEGRPILREAEALDAALREAEEEENRGRTKKLTVLEYKQRRLARRQKSTARHDKDLSTVEEETEGSETNNEDVSPCSPTLPEPPRELIREVSPIDAEPVSPSRTSLAVTDTPADFAITAAPLDFDDYSDEGDEPEQRRTKSRRKIARLTGEGLQSFAPFMLDRSVSSSSSRPTAHIAENAGQLTAHELQDAYSERAWFGSSSNPEPLSPKSPERIGKRDTMFALLGRRSGGGGPPSPTRSSIDTSTTPTRQLAREHRPRDRQQAEQHRADVGAAAGSEDWESWSDSSSSSASSNSSAVSLFSSSSNEGEGDQPHAAAAPAPPFIDGTDVDGDVTMREAGALPLSELAKDVDEDMSSPVTPLVEQGDEEESLRALLRMRNAFMRGEMM</sequence>
<organism evidence="2 3">
    <name type="scientific">Phomopsis amygdali</name>
    <name type="common">Fusicoccum amygdali</name>
    <dbReference type="NCBI Taxonomy" id="1214568"/>
    <lineage>
        <taxon>Eukaryota</taxon>
        <taxon>Fungi</taxon>
        <taxon>Dikarya</taxon>
        <taxon>Ascomycota</taxon>
        <taxon>Pezizomycotina</taxon>
        <taxon>Sordariomycetes</taxon>
        <taxon>Sordariomycetidae</taxon>
        <taxon>Diaporthales</taxon>
        <taxon>Diaporthaceae</taxon>
        <taxon>Diaporthe</taxon>
    </lineage>
</organism>
<feature type="compositionally biased region" description="Pro residues" evidence="1">
    <location>
        <begin position="1"/>
        <end position="12"/>
    </location>
</feature>
<evidence type="ECO:0000256" key="1">
    <source>
        <dbReference type="SAM" id="MobiDB-lite"/>
    </source>
</evidence>
<feature type="compositionally biased region" description="Low complexity" evidence="1">
    <location>
        <begin position="461"/>
        <end position="484"/>
    </location>
</feature>
<keyword evidence="3" id="KW-1185">Reference proteome</keyword>
<accession>A0AAD9W7Q8</accession>
<dbReference type="Proteomes" id="UP001265746">
    <property type="component" value="Unassembled WGS sequence"/>
</dbReference>
<feature type="region of interest" description="Disordered" evidence="1">
    <location>
        <begin position="1"/>
        <end position="32"/>
    </location>
</feature>
<proteinExistence type="predicted"/>
<evidence type="ECO:0000313" key="3">
    <source>
        <dbReference type="Proteomes" id="UP001265746"/>
    </source>
</evidence>